<comment type="caution">
    <text evidence="2">The sequence shown here is derived from an EMBL/GenBank/DDBJ whole genome shotgun (WGS) entry which is preliminary data.</text>
</comment>
<keyword evidence="1" id="KW-0472">Membrane</keyword>
<reference evidence="2" key="1">
    <citation type="submission" date="2020-11" db="EMBL/GenBank/DDBJ databases">
        <authorList>
            <person name="Whiteford S."/>
        </authorList>
    </citation>
    <scope>NUCLEOTIDE SEQUENCE</scope>
</reference>
<dbReference type="PANTHER" id="PTHR21879">
    <property type="entry name" value="FI03362P-RELATED-RELATED"/>
    <property type="match status" value="1"/>
</dbReference>
<feature type="transmembrane region" description="Helical" evidence="1">
    <location>
        <begin position="219"/>
        <end position="239"/>
    </location>
</feature>
<evidence type="ECO:0000256" key="1">
    <source>
        <dbReference type="SAM" id="Phobius"/>
    </source>
</evidence>
<keyword evidence="3" id="KW-1185">Reference proteome</keyword>
<dbReference type="Proteomes" id="UP000653454">
    <property type="component" value="Unassembled WGS sequence"/>
</dbReference>
<proteinExistence type="predicted"/>
<accession>A0A8S4GHV0</accession>
<dbReference type="PANTHER" id="PTHR21879:SF3">
    <property type="entry name" value="FI03378P"/>
    <property type="match status" value="1"/>
</dbReference>
<protein>
    <submittedName>
        <fullName evidence="2">(diamondback moth) hypothetical protein</fullName>
    </submittedName>
</protein>
<dbReference type="EMBL" id="CAJHNJ030000692">
    <property type="protein sequence ID" value="CAG9138548.1"/>
    <property type="molecule type" value="Genomic_DNA"/>
</dbReference>
<evidence type="ECO:0000313" key="2">
    <source>
        <dbReference type="EMBL" id="CAG9138548.1"/>
    </source>
</evidence>
<dbReference type="GO" id="GO:0016020">
    <property type="term" value="C:membrane"/>
    <property type="evidence" value="ECO:0007669"/>
    <property type="project" value="TreeGrafter"/>
</dbReference>
<sequence length="248" mass="26776">MKEKLFCLKVIPELRVLGNNCVLRTARIELVIAYGSTKVGYVDRVLRTATIQLSDDVMIVDESSKCGLREPSSCIALELVGYVDRVLRTATIQLSDDVMIVDESNGVAAHTPVKSESLARAGSSLEDQAQQLITDKLWAFATTRSLRYRMMDNADLVISGAQEADGSLGVGLSLKAPKAVAEGRSRNKNMGPILAMAAMKFGLLGALTFKGLTLLVGKALLISKIALLLATIIGLKKLFSHQTIIKKD</sequence>
<dbReference type="AlphaFoldDB" id="A0A8S4GHV0"/>
<keyword evidence="1" id="KW-0812">Transmembrane</keyword>
<dbReference type="Pfam" id="PF07898">
    <property type="entry name" value="DUF1676"/>
    <property type="match status" value="1"/>
</dbReference>
<keyword evidence="1" id="KW-1133">Transmembrane helix</keyword>
<gene>
    <name evidence="2" type="ORF">PLXY2_LOCUS16823</name>
</gene>
<organism evidence="2 3">
    <name type="scientific">Plutella xylostella</name>
    <name type="common">Diamondback moth</name>
    <name type="synonym">Plutella maculipennis</name>
    <dbReference type="NCBI Taxonomy" id="51655"/>
    <lineage>
        <taxon>Eukaryota</taxon>
        <taxon>Metazoa</taxon>
        <taxon>Ecdysozoa</taxon>
        <taxon>Arthropoda</taxon>
        <taxon>Hexapoda</taxon>
        <taxon>Insecta</taxon>
        <taxon>Pterygota</taxon>
        <taxon>Neoptera</taxon>
        <taxon>Endopterygota</taxon>
        <taxon>Lepidoptera</taxon>
        <taxon>Glossata</taxon>
        <taxon>Ditrysia</taxon>
        <taxon>Yponomeutoidea</taxon>
        <taxon>Plutellidae</taxon>
        <taxon>Plutella</taxon>
    </lineage>
</organism>
<name>A0A8S4GHV0_PLUXY</name>
<dbReference type="InterPro" id="IPR012464">
    <property type="entry name" value="DUF1676"/>
</dbReference>
<evidence type="ECO:0000313" key="3">
    <source>
        <dbReference type="Proteomes" id="UP000653454"/>
    </source>
</evidence>